<feature type="domain" description="YknX-like beta-barrel" evidence="7">
    <location>
        <begin position="276"/>
        <end position="344"/>
    </location>
</feature>
<dbReference type="InterPro" id="IPR050465">
    <property type="entry name" value="UPF0194_transport"/>
</dbReference>
<protein>
    <submittedName>
        <fullName evidence="8">Multidrug efflux pump subunit AcrA (Membrane-fusion protein)</fullName>
    </submittedName>
</protein>
<evidence type="ECO:0000256" key="3">
    <source>
        <dbReference type="SAM" id="Coils"/>
    </source>
</evidence>
<accession>A0A7W9W2H4</accession>
<feature type="domain" description="Multidrug resistance protein MdtA-like barrel-sandwich hybrid" evidence="6">
    <location>
        <begin position="88"/>
        <end position="257"/>
    </location>
</feature>
<dbReference type="EMBL" id="JACHHH010000010">
    <property type="protein sequence ID" value="MBB6041960.1"/>
    <property type="molecule type" value="Genomic_DNA"/>
</dbReference>
<evidence type="ECO:0000256" key="2">
    <source>
        <dbReference type="ARBA" id="ARBA00023054"/>
    </source>
</evidence>
<dbReference type="PANTHER" id="PTHR32347">
    <property type="entry name" value="EFFLUX SYSTEM COMPONENT YKNX-RELATED"/>
    <property type="match status" value="1"/>
</dbReference>
<keyword evidence="5" id="KW-0472">Membrane</keyword>
<name>A0A7W9W2H4_9FIRM</name>
<evidence type="ECO:0000313" key="9">
    <source>
        <dbReference type="Proteomes" id="UP000522163"/>
    </source>
</evidence>
<feature type="coiled-coil region" evidence="3">
    <location>
        <begin position="125"/>
        <end position="152"/>
    </location>
</feature>
<dbReference type="Pfam" id="PF25917">
    <property type="entry name" value="BSH_RND"/>
    <property type="match status" value="1"/>
</dbReference>
<keyword evidence="2 3" id="KW-0175">Coiled coil</keyword>
<dbReference type="Gene3D" id="2.40.420.20">
    <property type="match status" value="1"/>
</dbReference>
<dbReference type="GeneID" id="85015482"/>
<feature type="transmembrane region" description="Helical" evidence="5">
    <location>
        <begin position="32"/>
        <end position="51"/>
    </location>
</feature>
<feature type="coiled-coil region" evidence="3">
    <location>
        <begin position="181"/>
        <end position="235"/>
    </location>
</feature>
<organism evidence="8 9">
    <name type="scientific">Oribacterium sinus</name>
    <dbReference type="NCBI Taxonomy" id="237576"/>
    <lineage>
        <taxon>Bacteria</taxon>
        <taxon>Bacillati</taxon>
        <taxon>Bacillota</taxon>
        <taxon>Clostridia</taxon>
        <taxon>Lachnospirales</taxon>
        <taxon>Lachnospiraceae</taxon>
        <taxon>Oribacterium</taxon>
    </lineage>
</organism>
<keyword evidence="5" id="KW-1133">Transmembrane helix</keyword>
<dbReference type="Gene3D" id="2.40.50.100">
    <property type="match status" value="1"/>
</dbReference>
<evidence type="ECO:0000259" key="7">
    <source>
        <dbReference type="Pfam" id="PF25990"/>
    </source>
</evidence>
<dbReference type="InterPro" id="IPR058636">
    <property type="entry name" value="Beta-barrel_YknX"/>
</dbReference>
<dbReference type="Proteomes" id="UP000522163">
    <property type="component" value="Unassembled WGS sequence"/>
</dbReference>
<evidence type="ECO:0000256" key="4">
    <source>
        <dbReference type="SAM" id="MobiDB-lite"/>
    </source>
</evidence>
<comment type="caution">
    <text evidence="8">The sequence shown here is derived from an EMBL/GenBank/DDBJ whole genome shotgun (WGS) entry which is preliminary data.</text>
</comment>
<evidence type="ECO:0000313" key="8">
    <source>
        <dbReference type="EMBL" id="MBB6041960.1"/>
    </source>
</evidence>
<dbReference type="RefSeq" id="WP_183684496.1">
    <property type="nucleotide sequence ID" value="NZ_JACHHH010000010.1"/>
</dbReference>
<reference evidence="8 9" key="1">
    <citation type="submission" date="2020-08" db="EMBL/GenBank/DDBJ databases">
        <title>Genomic Encyclopedia of Type Strains, Phase IV (KMG-IV): sequencing the most valuable type-strain genomes for metagenomic binning, comparative biology and taxonomic classification.</title>
        <authorList>
            <person name="Goeker M."/>
        </authorList>
    </citation>
    <scope>NUCLEOTIDE SEQUENCE [LARGE SCALE GENOMIC DNA]</scope>
    <source>
        <strain evidence="8 9">DSM 17245</strain>
    </source>
</reference>
<dbReference type="SUPFAM" id="SSF111369">
    <property type="entry name" value="HlyD-like secretion proteins"/>
    <property type="match status" value="1"/>
</dbReference>
<dbReference type="GO" id="GO:0030313">
    <property type="term" value="C:cell envelope"/>
    <property type="evidence" value="ECO:0007669"/>
    <property type="project" value="UniProtKB-SubCell"/>
</dbReference>
<feature type="compositionally biased region" description="Polar residues" evidence="4">
    <location>
        <begin position="433"/>
        <end position="442"/>
    </location>
</feature>
<evidence type="ECO:0000256" key="5">
    <source>
        <dbReference type="SAM" id="Phobius"/>
    </source>
</evidence>
<comment type="subcellular location">
    <subcellularLocation>
        <location evidence="1">Cell envelope</location>
    </subcellularLocation>
</comment>
<gene>
    <name evidence="8" type="ORF">HNQ46_001951</name>
</gene>
<dbReference type="AlphaFoldDB" id="A0A7W9W2H4"/>
<dbReference type="PANTHER" id="PTHR32347:SF14">
    <property type="entry name" value="EFFLUX SYSTEM COMPONENT YKNX-RELATED"/>
    <property type="match status" value="1"/>
</dbReference>
<keyword evidence="5" id="KW-0812">Transmembrane</keyword>
<sequence>MEENQQGQDVSQEINKLLEASPKKKKKGKLKWILIGVLVLVLLFIAKNVLFPAKPMGTMVSVQALTKGDIQEKISLSGPVSGTDAQQVTSGLHAKVTEILVKEGDKVEKGQVLARLDKTDVNTALEAAKTQLDLAKANKTEAEKNLRLEYEKNQTILKNAELDFQRKSSLYSTGDIPQSDYEAAESALKDAKATMANYKVVKGTVKVPDSYDLQIKTAEQELEKAESKVSDADLVSPIAGTITRVNIKVGEFADTPTENKYDFTVENLDQLELSIAVSEYNIGKVHLGQKATITADILGGESLEGVVSSISPTGEEKNANTSERVIPIKVQITGDKKGLLSGITAKADLLLSEAKDVYVVPISAVMTGEDGSNKMAFVVNGTVHFVPVTTGVTSDVSMEVKPVKEDSAFKEGSNYILSPDASLTEGSPVTVDPTAQGSQSVSPEEAGVVVQTG</sequence>
<dbReference type="Gene3D" id="2.40.30.170">
    <property type="match status" value="1"/>
</dbReference>
<dbReference type="InterPro" id="IPR058625">
    <property type="entry name" value="MdtA-like_BSH"/>
</dbReference>
<evidence type="ECO:0000259" key="6">
    <source>
        <dbReference type="Pfam" id="PF25917"/>
    </source>
</evidence>
<proteinExistence type="predicted"/>
<dbReference type="Gene3D" id="1.10.287.470">
    <property type="entry name" value="Helix hairpin bin"/>
    <property type="match status" value="1"/>
</dbReference>
<dbReference type="Pfam" id="PF25990">
    <property type="entry name" value="Beta-barrel_YknX"/>
    <property type="match status" value="1"/>
</dbReference>
<feature type="region of interest" description="Disordered" evidence="4">
    <location>
        <begin position="419"/>
        <end position="453"/>
    </location>
</feature>
<evidence type="ECO:0000256" key="1">
    <source>
        <dbReference type="ARBA" id="ARBA00004196"/>
    </source>
</evidence>